<dbReference type="Proteomes" id="UP001288944">
    <property type="component" value="Unassembled WGS sequence"/>
</dbReference>
<name>A0AAW9KBM6_CLOPF</name>
<keyword evidence="2" id="KW-0472">Membrane</keyword>
<dbReference type="RefSeq" id="WP_283701111.1">
    <property type="nucleotide sequence ID" value="NZ_CATNWK010000008.1"/>
</dbReference>
<organism evidence="3 4">
    <name type="scientific">Clostridium perfringens</name>
    <dbReference type="NCBI Taxonomy" id="1502"/>
    <lineage>
        <taxon>Bacteria</taxon>
        <taxon>Bacillati</taxon>
        <taxon>Bacillota</taxon>
        <taxon>Clostridia</taxon>
        <taxon>Eubacteriales</taxon>
        <taxon>Clostridiaceae</taxon>
        <taxon>Clostridium</taxon>
    </lineage>
</organism>
<dbReference type="AlphaFoldDB" id="A0AAW9KBM6"/>
<evidence type="ECO:0000313" key="3">
    <source>
        <dbReference type="EMBL" id="MDZ7540917.1"/>
    </source>
</evidence>
<keyword evidence="2" id="KW-0812">Transmembrane</keyword>
<evidence type="ECO:0000256" key="2">
    <source>
        <dbReference type="SAM" id="Phobius"/>
    </source>
</evidence>
<feature type="transmembrane region" description="Helical" evidence="2">
    <location>
        <begin position="31"/>
        <end position="48"/>
    </location>
</feature>
<sequence>MIKVGIKSVLIGFIVTACISLIYPIDQVNVLAGINVALIIAAFIAFFIDYKKNLEKENNNLIFKEEIKEILKDNSVLYEILKQLKDRKELDTISNELKNRAELNTIIDNLKVLEFNRKKEQIEVLEVIRDRKELEAIIKELRDRKELEVIIKELKNRKELEDITRELKNRSELNELIKETKDFKILSEKLKDEILIELKNKEKEIVSAINKGIKTLKANDGENIVESIEDLIKEVSQKLDDNKKTREKIINDNFDSIIEVVEKLSENTEQQLNDYKKTTENVTKQLDGVVKESGVNVKLIKDSYSILNSLMEN</sequence>
<feature type="transmembrane region" description="Helical" evidence="2">
    <location>
        <begin position="7"/>
        <end position="25"/>
    </location>
</feature>
<protein>
    <recommendedName>
        <fullName evidence="5">Lipoprotein</fullName>
    </recommendedName>
</protein>
<proteinExistence type="predicted"/>
<dbReference type="PROSITE" id="PS51257">
    <property type="entry name" value="PROKAR_LIPOPROTEIN"/>
    <property type="match status" value="1"/>
</dbReference>
<gene>
    <name evidence="3" type="ORF">GNF83_06575</name>
</gene>
<evidence type="ECO:0008006" key="5">
    <source>
        <dbReference type="Google" id="ProtNLM"/>
    </source>
</evidence>
<dbReference type="EMBL" id="WNUR01000011">
    <property type="protein sequence ID" value="MDZ7540917.1"/>
    <property type="molecule type" value="Genomic_DNA"/>
</dbReference>
<evidence type="ECO:0000313" key="4">
    <source>
        <dbReference type="Proteomes" id="UP001288944"/>
    </source>
</evidence>
<comment type="caution">
    <text evidence="3">The sequence shown here is derived from an EMBL/GenBank/DDBJ whole genome shotgun (WGS) entry which is preliminary data.</text>
</comment>
<feature type="coiled-coil region" evidence="1">
    <location>
        <begin position="124"/>
        <end position="285"/>
    </location>
</feature>
<keyword evidence="2" id="KW-1133">Transmembrane helix</keyword>
<reference evidence="3" key="1">
    <citation type="submission" date="2019-11" db="EMBL/GenBank/DDBJ databases">
        <title>Characterization of Clostridium perfringens isolates from swine manure treated agricultural soils.</title>
        <authorList>
            <person name="Wushke S.T."/>
        </authorList>
    </citation>
    <scope>NUCLEOTIDE SEQUENCE</scope>
    <source>
        <strain evidence="3">X62</strain>
    </source>
</reference>
<evidence type="ECO:0000256" key="1">
    <source>
        <dbReference type="SAM" id="Coils"/>
    </source>
</evidence>
<accession>A0AAW9KBM6</accession>
<keyword evidence="1" id="KW-0175">Coiled coil</keyword>